<proteinExistence type="predicted"/>
<dbReference type="EMBL" id="AJIL01005330">
    <property type="protein sequence ID" value="KNE87458.1"/>
    <property type="molecule type" value="Genomic_DNA"/>
</dbReference>
<accession>A0A0L0UKA5</accession>
<keyword evidence="2" id="KW-1185">Reference proteome</keyword>
<evidence type="ECO:0000313" key="2">
    <source>
        <dbReference type="Proteomes" id="UP000054564"/>
    </source>
</evidence>
<evidence type="ECO:0000313" key="1">
    <source>
        <dbReference type="EMBL" id="KNE87458.1"/>
    </source>
</evidence>
<dbReference type="AlphaFoldDB" id="A0A0L0UKA5"/>
<reference evidence="2" key="1">
    <citation type="submission" date="2014-03" db="EMBL/GenBank/DDBJ databases">
        <title>The Genome Sequence of Puccinia striiformis f. sp. tritici PST-78.</title>
        <authorList>
            <consortium name="The Broad Institute Genome Sequencing Platform"/>
            <person name="Cuomo C."/>
            <person name="Hulbert S."/>
            <person name="Chen X."/>
            <person name="Walker B."/>
            <person name="Young S.K."/>
            <person name="Zeng Q."/>
            <person name="Gargeya S."/>
            <person name="Fitzgerald M."/>
            <person name="Haas B."/>
            <person name="Abouelleil A."/>
            <person name="Alvarado L."/>
            <person name="Arachchi H.M."/>
            <person name="Berlin A.M."/>
            <person name="Chapman S.B."/>
            <person name="Goldberg J."/>
            <person name="Griggs A."/>
            <person name="Gujja S."/>
            <person name="Hansen M."/>
            <person name="Howarth C."/>
            <person name="Imamovic A."/>
            <person name="Larimer J."/>
            <person name="McCowan C."/>
            <person name="Montmayeur A."/>
            <person name="Murphy C."/>
            <person name="Neiman D."/>
            <person name="Pearson M."/>
            <person name="Priest M."/>
            <person name="Roberts A."/>
            <person name="Saif S."/>
            <person name="Shea T."/>
            <person name="Sisk P."/>
            <person name="Sykes S."/>
            <person name="Wortman J."/>
            <person name="Nusbaum C."/>
            <person name="Birren B."/>
        </authorList>
    </citation>
    <scope>NUCLEOTIDE SEQUENCE [LARGE SCALE GENOMIC DNA]</scope>
    <source>
        <strain evidence="2">race PST-78</strain>
    </source>
</reference>
<comment type="caution">
    <text evidence="1">The sequence shown here is derived from an EMBL/GenBank/DDBJ whole genome shotgun (WGS) entry which is preliminary data.</text>
</comment>
<name>A0A0L0UKA5_9BASI</name>
<gene>
    <name evidence="1" type="ORF">PSTG_19157</name>
</gene>
<sequence length="78" mass="8719">MFERMTIAGLITRLKRYPEDALCVGSFWLDDDFLELDGALTACEIEAAMEIVHDNHDANVGINWDAIQHAIDIVKAEG</sequence>
<protein>
    <submittedName>
        <fullName evidence="1">Uncharacterized protein</fullName>
    </submittedName>
</protein>
<organism evidence="1 2">
    <name type="scientific">Puccinia striiformis f. sp. tritici PST-78</name>
    <dbReference type="NCBI Taxonomy" id="1165861"/>
    <lineage>
        <taxon>Eukaryota</taxon>
        <taxon>Fungi</taxon>
        <taxon>Dikarya</taxon>
        <taxon>Basidiomycota</taxon>
        <taxon>Pucciniomycotina</taxon>
        <taxon>Pucciniomycetes</taxon>
        <taxon>Pucciniales</taxon>
        <taxon>Pucciniaceae</taxon>
        <taxon>Puccinia</taxon>
    </lineage>
</organism>
<dbReference type="Proteomes" id="UP000054564">
    <property type="component" value="Unassembled WGS sequence"/>
</dbReference>